<dbReference type="GO" id="GO:0005524">
    <property type="term" value="F:ATP binding"/>
    <property type="evidence" value="ECO:0007669"/>
    <property type="project" value="InterPro"/>
</dbReference>
<evidence type="ECO:0000256" key="1">
    <source>
        <dbReference type="ARBA" id="ARBA00007448"/>
    </source>
</evidence>
<feature type="domain" description="AAA+ ATPase" evidence="2">
    <location>
        <begin position="252"/>
        <end position="420"/>
    </location>
</feature>
<sequence>MFSRDLISYSVLNNITSQIPWNNIYIKVIIFLYMCYHIVPEKLYINLIENIISRTFGRVNTISFKFDDERRNNLSFRFSALSKYISSQNTDIFKLIEHVNHEWDSNDEVIDRSFYKVNQKQKFLIDEGLQIYGRVQISESEEKDKLGNKKSIKTVTELDVFSEKITVNEIKNWIEMIYLKDKRKMERKYHNNPHLFTIRWDNDKKSTVVNTKKFISNAKFENSWAPFQNTLLKKIKFFLENEKYHQEKGVPYTFGIAMVGPPGGGKTRALKQIINHTKRHGVIIELTDDFDLNVLESIMHGHVNDDICFSPDEMIIIFEDIDVATNLVHNRKDESHSNTKEYKIDRPESHINNDSMMIINSNTLKKPKLQHLGKLLNIIDGVCERHGGMIFLTSNYPDKLDSALIRPGRIDLKIEVNKLTTREIYDFSKHFWGEQFEYKYPQIKQDINGIYSTAELTNIFRSARGKFNNIKDLLISN</sequence>
<dbReference type="GO" id="GO:0016887">
    <property type="term" value="F:ATP hydrolysis activity"/>
    <property type="evidence" value="ECO:0007669"/>
    <property type="project" value="InterPro"/>
</dbReference>
<reference evidence="3" key="1">
    <citation type="journal article" date="2020" name="Nature">
        <title>Giant virus diversity and host interactions through global metagenomics.</title>
        <authorList>
            <person name="Schulz F."/>
            <person name="Roux S."/>
            <person name="Paez-Espino D."/>
            <person name="Jungbluth S."/>
            <person name="Walsh D.A."/>
            <person name="Denef V.J."/>
            <person name="McMahon K.D."/>
            <person name="Konstantinidis K.T."/>
            <person name="Eloe-Fadrosh E.A."/>
            <person name="Kyrpides N.C."/>
            <person name="Woyke T."/>
        </authorList>
    </citation>
    <scope>NUCLEOTIDE SEQUENCE</scope>
    <source>
        <strain evidence="3">GVMAG-M-3300025860-20</strain>
    </source>
</reference>
<evidence type="ECO:0000313" key="3">
    <source>
        <dbReference type="EMBL" id="QHU00590.1"/>
    </source>
</evidence>
<evidence type="ECO:0000259" key="2">
    <source>
        <dbReference type="SMART" id="SM00382"/>
    </source>
</evidence>
<dbReference type="SMART" id="SM00382">
    <property type="entry name" value="AAA"/>
    <property type="match status" value="1"/>
</dbReference>
<dbReference type="Pfam" id="PF00004">
    <property type="entry name" value="AAA"/>
    <property type="match status" value="1"/>
</dbReference>
<proteinExistence type="inferred from homology"/>
<dbReference type="SUPFAM" id="SSF52540">
    <property type="entry name" value="P-loop containing nucleoside triphosphate hydrolases"/>
    <property type="match status" value="1"/>
</dbReference>
<protein>
    <recommendedName>
        <fullName evidence="2">AAA+ ATPase domain-containing protein</fullName>
    </recommendedName>
</protein>
<dbReference type="EMBL" id="MN740328">
    <property type="protein sequence ID" value="QHU00590.1"/>
    <property type="molecule type" value="Genomic_DNA"/>
</dbReference>
<name>A0A6C0J6U8_9ZZZZ</name>
<dbReference type="InterPro" id="IPR050747">
    <property type="entry name" value="Mitochondrial_chaperone_BCS1"/>
</dbReference>
<dbReference type="InterPro" id="IPR003959">
    <property type="entry name" value="ATPase_AAA_core"/>
</dbReference>
<accession>A0A6C0J6U8</accession>
<dbReference type="AlphaFoldDB" id="A0A6C0J6U8"/>
<dbReference type="Gene3D" id="3.40.50.300">
    <property type="entry name" value="P-loop containing nucleotide triphosphate hydrolases"/>
    <property type="match status" value="1"/>
</dbReference>
<organism evidence="3">
    <name type="scientific">viral metagenome</name>
    <dbReference type="NCBI Taxonomy" id="1070528"/>
    <lineage>
        <taxon>unclassified sequences</taxon>
        <taxon>metagenomes</taxon>
        <taxon>organismal metagenomes</taxon>
    </lineage>
</organism>
<dbReference type="InterPro" id="IPR003593">
    <property type="entry name" value="AAA+_ATPase"/>
</dbReference>
<comment type="similarity">
    <text evidence="1">Belongs to the AAA ATPase family. BCS1 subfamily.</text>
</comment>
<dbReference type="PANTHER" id="PTHR23070">
    <property type="entry name" value="BCS1 AAA-TYPE ATPASE"/>
    <property type="match status" value="1"/>
</dbReference>
<dbReference type="InterPro" id="IPR027417">
    <property type="entry name" value="P-loop_NTPase"/>
</dbReference>